<feature type="compositionally biased region" description="Low complexity" evidence="2">
    <location>
        <begin position="246"/>
        <end position="263"/>
    </location>
</feature>
<evidence type="ECO:0000313" key="4">
    <source>
        <dbReference type="Proteomes" id="UP001285441"/>
    </source>
</evidence>
<feature type="compositionally biased region" description="Polar residues" evidence="2">
    <location>
        <begin position="295"/>
        <end position="309"/>
    </location>
</feature>
<reference evidence="3" key="1">
    <citation type="journal article" date="2023" name="Mol. Phylogenet. Evol.">
        <title>Genome-scale phylogeny and comparative genomics of the fungal order Sordariales.</title>
        <authorList>
            <person name="Hensen N."/>
            <person name="Bonometti L."/>
            <person name="Westerberg I."/>
            <person name="Brannstrom I.O."/>
            <person name="Guillou S."/>
            <person name="Cros-Aarteil S."/>
            <person name="Calhoun S."/>
            <person name="Haridas S."/>
            <person name="Kuo A."/>
            <person name="Mondo S."/>
            <person name="Pangilinan J."/>
            <person name="Riley R."/>
            <person name="LaButti K."/>
            <person name="Andreopoulos B."/>
            <person name="Lipzen A."/>
            <person name="Chen C."/>
            <person name="Yan M."/>
            <person name="Daum C."/>
            <person name="Ng V."/>
            <person name="Clum A."/>
            <person name="Steindorff A."/>
            <person name="Ohm R.A."/>
            <person name="Martin F."/>
            <person name="Silar P."/>
            <person name="Natvig D.O."/>
            <person name="Lalanne C."/>
            <person name="Gautier V."/>
            <person name="Ament-Velasquez S.L."/>
            <person name="Kruys A."/>
            <person name="Hutchinson M.I."/>
            <person name="Powell A.J."/>
            <person name="Barry K."/>
            <person name="Miller A.N."/>
            <person name="Grigoriev I.V."/>
            <person name="Debuchy R."/>
            <person name="Gladieux P."/>
            <person name="Hiltunen Thoren M."/>
            <person name="Johannesson H."/>
        </authorList>
    </citation>
    <scope>NUCLEOTIDE SEQUENCE</scope>
    <source>
        <strain evidence="3">CBS 232.78</strain>
    </source>
</reference>
<accession>A0AAE0K1G5</accession>
<reference evidence="3" key="2">
    <citation type="submission" date="2023-06" db="EMBL/GenBank/DDBJ databases">
        <authorList>
            <consortium name="Lawrence Berkeley National Laboratory"/>
            <person name="Haridas S."/>
            <person name="Hensen N."/>
            <person name="Bonometti L."/>
            <person name="Westerberg I."/>
            <person name="Brannstrom I.O."/>
            <person name="Guillou S."/>
            <person name="Cros-Aarteil S."/>
            <person name="Calhoun S."/>
            <person name="Kuo A."/>
            <person name="Mondo S."/>
            <person name="Pangilinan J."/>
            <person name="Riley R."/>
            <person name="LaButti K."/>
            <person name="Andreopoulos B."/>
            <person name="Lipzen A."/>
            <person name="Chen C."/>
            <person name="Yanf M."/>
            <person name="Daum C."/>
            <person name="Ng V."/>
            <person name="Clum A."/>
            <person name="Steindorff A."/>
            <person name="Ohm R."/>
            <person name="Martin F."/>
            <person name="Silar P."/>
            <person name="Natvig D."/>
            <person name="Lalanne C."/>
            <person name="Gautier V."/>
            <person name="Ament-velasquez S.L."/>
            <person name="Kruys A."/>
            <person name="Hutchinson M.I."/>
            <person name="Powell A.J."/>
            <person name="Barry K."/>
            <person name="Miller A.N."/>
            <person name="Grigoriev I.V."/>
            <person name="Debuchy R."/>
            <person name="Gladieux P."/>
            <person name="Thoren M.H."/>
            <person name="Johannesson H."/>
        </authorList>
    </citation>
    <scope>NUCLEOTIDE SEQUENCE</scope>
    <source>
        <strain evidence="3">CBS 232.78</strain>
    </source>
</reference>
<sequence>MGSRPGNNRAARGSNQPTAPRSSAAAGVDPKPNLVASTGRPSTSASGTKGGETPAARANGGGSKNIPGSPQKPSPDPGSASTQGLTKEATGAIVNLQSALRESQSSPGEGAKMARLVAAAASVTKAAGSTQVATTQATGVSLSAQTLNRTETGKSDHQHAECAPDTSRGPEGQPKTSLNSQKVSGHAVATSKVATPPQTPPGPLAGKREESDHNGHLTVPAGDDGAPASDPVTSAEEATSPQTLSRSPQAGIAQAAAPEPASPARREEGPTTRTKPDAASAGAADSSLPNPPRSPQASNAQTIAPTPASSARREGGSTTYQTETIPGAAGPGTANLCPPSPPRTPTPSPPTNKGLEAPGPQRSYTLPTPRSLPAEDDAARVAFQRRLETPESSLAAAAARTGERTTQAPIAALETIIQARFAELDTILELRLKALETAMPWADAREGVLQRLGDMENELARAARRESRLQDRVKVLERKVALLEASAIPSAPSGNKDEDEEEEEQETGREGPGLGIAPVTVPSPSPPGQDAVPGGGGDNGPVEPTEDPGTGRNHPLVMGRGGPLVSECETSDGGGADLGGNNVDGGDDGNGERRRDGGDSGEGEEASFGDLQDGLLADTEMPDGELGRAFLELETHIRALVMDHFRFGVDEDTAAKVAVKRWNANAFPSEAWGNAKLKKSTWFHRLVANLLHAELFAAPFFGCQETSVEKGLVGFEQLVLGQGEYPGHQEDLAWWRALTMKIIGGLSPPSQPERRDPDTCQRLAEVIKTEFSPIFKLSKKADKKLLQVCRKAVECATATRKSRSTYLWEQTRLVVEVDGKEFGIIGARLGEKDTLGANQVYEVVFSVSGPVVKEYEVAERGEIVRGRTNILRGLAVVK</sequence>
<feature type="compositionally biased region" description="Polar residues" evidence="2">
    <location>
        <begin position="95"/>
        <end position="107"/>
    </location>
</feature>
<dbReference type="Proteomes" id="UP001285441">
    <property type="component" value="Unassembled WGS sequence"/>
</dbReference>
<keyword evidence="4" id="KW-1185">Reference proteome</keyword>
<feature type="compositionally biased region" description="Basic and acidic residues" evidence="2">
    <location>
        <begin position="151"/>
        <end position="162"/>
    </location>
</feature>
<feature type="compositionally biased region" description="Basic and acidic residues" evidence="2">
    <location>
        <begin position="206"/>
        <end position="215"/>
    </location>
</feature>
<dbReference type="AlphaFoldDB" id="A0AAE0K1G5"/>
<evidence type="ECO:0000256" key="2">
    <source>
        <dbReference type="SAM" id="MobiDB-lite"/>
    </source>
</evidence>
<feature type="compositionally biased region" description="Basic and acidic residues" evidence="2">
    <location>
        <begin position="264"/>
        <end position="276"/>
    </location>
</feature>
<keyword evidence="1" id="KW-0175">Coiled coil</keyword>
<name>A0AAE0K1G5_9PEZI</name>
<feature type="compositionally biased region" description="Polar residues" evidence="2">
    <location>
        <begin position="35"/>
        <end position="47"/>
    </location>
</feature>
<feature type="compositionally biased region" description="Low complexity" evidence="2">
    <location>
        <begin position="110"/>
        <end position="130"/>
    </location>
</feature>
<organism evidence="3 4">
    <name type="scientific">Podospora didyma</name>
    <dbReference type="NCBI Taxonomy" id="330526"/>
    <lineage>
        <taxon>Eukaryota</taxon>
        <taxon>Fungi</taxon>
        <taxon>Dikarya</taxon>
        <taxon>Ascomycota</taxon>
        <taxon>Pezizomycotina</taxon>
        <taxon>Sordariomycetes</taxon>
        <taxon>Sordariomycetidae</taxon>
        <taxon>Sordariales</taxon>
        <taxon>Podosporaceae</taxon>
        <taxon>Podospora</taxon>
    </lineage>
</organism>
<feature type="compositionally biased region" description="Polar residues" evidence="2">
    <location>
        <begin position="131"/>
        <end position="150"/>
    </location>
</feature>
<feature type="compositionally biased region" description="Low complexity" evidence="2">
    <location>
        <begin position="277"/>
        <end position="287"/>
    </location>
</feature>
<evidence type="ECO:0000256" key="1">
    <source>
        <dbReference type="SAM" id="Coils"/>
    </source>
</evidence>
<feature type="compositionally biased region" description="Pro residues" evidence="2">
    <location>
        <begin position="338"/>
        <end position="350"/>
    </location>
</feature>
<feature type="coiled-coil region" evidence="1">
    <location>
        <begin position="445"/>
        <end position="486"/>
    </location>
</feature>
<proteinExistence type="predicted"/>
<feature type="compositionally biased region" description="Polar residues" evidence="2">
    <location>
        <begin position="236"/>
        <end position="245"/>
    </location>
</feature>
<protein>
    <submittedName>
        <fullName evidence="3">Uncharacterized protein</fullName>
    </submittedName>
</protein>
<feature type="region of interest" description="Disordered" evidence="2">
    <location>
        <begin position="1"/>
        <end position="374"/>
    </location>
</feature>
<dbReference type="EMBL" id="JAULSW010000010">
    <property type="protein sequence ID" value="KAK3368318.1"/>
    <property type="molecule type" value="Genomic_DNA"/>
</dbReference>
<feature type="compositionally biased region" description="Polar residues" evidence="2">
    <location>
        <begin position="174"/>
        <end position="183"/>
    </location>
</feature>
<gene>
    <name evidence="3" type="ORF">B0H63DRAFT_74656</name>
</gene>
<feature type="region of interest" description="Disordered" evidence="2">
    <location>
        <begin position="486"/>
        <end position="617"/>
    </location>
</feature>
<comment type="caution">
    <text evidence="3">The sequence shown here is derived from an EMBL/GenBank/DDBJ whole genome shotgun (WGS) entry which is preliminary data.</text>
</comment>
<evidence type="ECO:0000313" key="3">
    <source>
        <dbReference type="EMBL" id="KAK3368318.1"/>
    </source>
</evidence>